<evidence type="ECO:0000256" key="4">
    <source>
        <dbReference type="ARBA" id="ARBA00022723"/>
    </source>
</evidence>
<sequence>MIIASYDFSNDKVRTKFSKFLKKFGRKLQYSVYEIRNSDRVLQNIKKEVELKYKKKFSNADSVLVMELCERCKKNVCRYGYAVNDEKDVVVFE</sequence>
<dbReference type="SUPFAM" id="SSF143430">
    <property type="entry name" value="TTP0101/SSO1404-like"/>
    <property type="match status" value="1"/>
</dbReference>
<evidence type="ECO:0000256" key="9">
    <source>
        <dbReference type="HAMAP-Rule" id="MF_01471"/>
    </source>
</evidence>
<dbReference type="GO" id="GO:0051607">
    <property type="term" value="P:defense response to virus"/>
    <property type="evidence" value="ECO:0007669"/>
    <property type="project" value="UniProtKB-UniRule"/>
</dbReference>
<dbReference type="GO" id="GO:0043571">
    <property type="term" value="P:maintenance of CRISPR repeat elements"/>
    <property type="evidence" value="ECO:0007669"/>
    <property type="project" value="UniProtKB-UniRule"/>
</dbReference>
<name>A0A2H0KEH5_9BACT</name>
<evidence type="ECO:0000313" key="11">
    <source>
        <dbReference type="Proteomes" id="UP000229342"/>
    </source>
</evidence>
<dbReference type="InterPro" id="IPR019199">
    <property type="entry name" value="Virulence_VapD/CRISPR_Cas2"/>
</dbReference>
<keyword evidence="5 9" id="KW-0255">Endonuclease</keyword>
<dbReference type="HAMAP" id="MF_01471">
    <property type="entry name" value="Cas2"/>
    <property type="match status" value="1"/>
</dbReference>
<comment type="function">
    <text evidence="9">CRISPR (clustered regularly interspaced short palindromic repeat), is an adaptive immune system that provides protection against mobile genetic elements (viruses, transposable elements and conjugative plasmids). CRISPR clusters contain sequences complementary to antecedent mobile elements and target invading nucleic acids. CRISPR clusters are transcribed and processed into CRISPR RNA (crRNA). Functions as a ssRNA-specific endoribonuclease. Involved in the integration of spacer DNA into the CRISPR cassette.</text>
</comment>
<evidence type="ECO:0000256" key="1">
    <source>
        <dbReference type="ARBA" id="ARBA00001946"/>
    </source>
</evidence>
<feature type="binding site" evidence="9">
    <location>
        <position position="7"/>
    </location>
    <ligand>
        <name>Mg(2+)</name>
        <dbReference type="ChEBI" id="CHEBI:18420"/>
        <note>catalytic</note>
    </ligand>
</feature>
<dbReference type="EMBL" id="PCVG01000015">
    <property type="protein sequence ID" value="PIQ69003.1"/>
    <property type="molecule type" value="Genomic_DNA"/>
</dbReference>
<keyword evidence="8 9" id="KW-0051">Antiviral defense</keyword>
<evidence type="ECO:0000256" key="5">
    <source>
        <dbReference type="ARBA" id="ARBA00022759"/>
    </source>
</evidence>
<dbReference type="PANTHER" id="PTHR34405">
    <property type="entry name" value="CRISPR-ASSOCIATED ENDORIBONUCLEASE CAS2"/>
    <property type="match status" value="1"/>
</dbReference>
<keyword evidence="6 9" id="KW-0378">Hydrolase</keyword>
<dbReference type="Proteomes" id="UP000229342">
    <property type="component" value="Unassembled WGS sequence"/>
</dbReference>
<evidence type="ECO:0000256" key="6">
    <source>
        <dbReference type="ARBA" id="ARBA00022801"/>
    </source>
</evidence>
<comment type="subunit">
    <text evidence="9">Homodimer, forms a heterotetramer with a Cas1 homodimer.</text>
</comment>
<evidence type="ECO:0000313" key="10">
    <source>
        <dbReference type="EMBL" id="PIQ69003.1"/>
    </source>
</evidence>
<organism evidence="10 11">
    <name type="scientific">Candidatus Taylorbacteria bacterium CG11_big_fil_rev_8_21_14_0_20_46_11</name>
    <dbReference type="NCBI Taxonomy" id="1975025"/>
    <lineage>
        <taxon>Bacteria</taxon>
        <taxon>Candidatus Tayloriibacteriota</taxon>
    </lineage>
</organism>
<dbReference type="NCBIfam" id="TIGR01573">
    <property type="entry name" value="cas2"/>
    <property type="match status" value="1"/>
</dbReference>
<dbReference type="InterPro" id="IPR021127">
    <property type="entry name" value="CRISPR_associated_Cas2"/>
</dbReference>
<dbReference type="CDD" id="cd09725">
    <property type="entry name" value="Cas2_I_II_III"/>
    <property type="match status" value="1"/>
</dbReference>
<comment type="caution">
    <text evidence="10">The sequence shown here is derived from an EMBL/GenBank/DDBJ whole genome shotgun (WGS) entry which is preliminary data.</text>
</comment>
<dbReference type="EC" id="3.1.-.-" evidence="9"/>
<comment type="cofactor">
    <cofactor evidence="1 9">
        <name>Mg(2+)</name>
        <dbReference type="ChEBI" id="CHEBI:18420"/>
    </cofactor>
</comment>
<reference evidence="10 11" key="1">
    <citation type="submission" date="2017-09" db="EMBL/GenBank/DDBJ databases">
        <title>Depth-based differentiation of microbial function through sediment-hosted aquifers and enrichment of novel symbionts in the deep terrestrial subsurface.</title>
        <authorList>
            <person name="Probst A.J."/>
            <person name="Ladd B."/>
            <person name="Jarett J.K."/>
            <person name="Geller-Mcgrath D.E."/>
            <person name="Sieber C.M."/>
            <person name="Emerson J.B."/>
            <person name="Anantharaman K."/>
            <person name="Thomas B.C."/>
            <person name="Malmstrom R."/>
            <person name="Stieglmeier M."/>
            <person name="Klingl A."/>
            <person name="Woyke T."/>
            <person name="Ryan C.M."/>
            <person name="Banfield J.F."/>
        </authorList>
    </citation>
    <scope>NUCLEOTIDE SEQUENCE [LARGE SCALE GENOMIC DNA]</scope>
    <source>
        <strain evidence="10">CG11_big_fil_rev_8_21_14_0_20_46_11</strain>
    </source>
</reference>
<dbReference type="GO" id="GO:0016787">
    <property type="term" value="F:hydrolase activity"/>
    <property type="evidence" value="ECO:0007669"/>
    <property type="project" value="UniProtKB-KW"/>
</dbReference>
<gene>
    <name evidence="9 10" type="primary">cas2</name>
    <name evidence="10" type="ORF">COV91_01250</name>
</gene>
<protein>
    <recommendedName>
        <fullName evidence="9">CRISPR-associated endoribonuclease Cas2</fullName>
        <ecNumber evidence="9">3.1.-.-</ecNumber>
    </recommendedName>
</protein>
<evidence type="ECO:0000256" key="3">
    <source>
        <dbReference type="ARBA" id="ARBA00022722"/>
    </source>
</evidence>
<dbReference type="GO" id="GO:0004521">
    <property type="term" value="F:RNA endonuclease activity"/>
    <property type="evidence" value="ECO:0007669"/>
    <property type="project" value="InterPro"/>
</dbReference>
<accession>A0A2H0KEH5</accession>
<keyword evidence="4 9" id="KW-0479">Metal-binding</keyword>
<evidence type="ECO:0000256" key="7">
    <source>
        <dbReference type="ARBA" id="ARBA00022842"/>
    </source>
</evidence>
<dbReference type="Gene3D" id="3.30.70.240">
    <property type="match status" value="1"/>
</dbReference>
<dbReference type="Pfam" id="PF09827">
    <property type="entry name" value="CRISPR_Cas2"/>
    <property type="match status" value="1"/>
</dbReference>
<evidence type="ECO:0000256" key="2">
    <source>
        <dbReference type="ARBA" id="ARBA00009959"/>
    </source>
</evidence>
<dbReference type="PANTHER" id="PTHR34405:SF3">
    <property type="entry name" value="CRISPR-ASSOCIATED ENDORIBONUCLEASE CAS2 3"/>
    <property type="match status" value="1"/>
</dbReference>
<proteinExistence type="inferred from homology"/>
<comment type="similarity">
    <text evidence="2 9">Belongs to the CRISPR-associated endoribonuclease Cas2 protein family.</text>
</comment>
<dbReference type="AlphaFoldDB" id="A0A2H0KEH5"/>
<evidence type="ECO:0000256" key="8">
    <source>
        <dbReference type="ARBA" id="ARBA00023118"/>
    </source>
</evidence>
<keyword evidence="3 9" id="KW-0540">Nuclease</keyword>
<dbReference type="GO" id="GO:0046872">
    <property type="term" value="F:metal ion binding"/>
    <property type="evidence" value="ECO:0007669"/>
    <property type="project" value="UniProtKB-UniRule"/>
</dbReference>
<keyword evidence="7 9" id="KW-0460">Magnesium</keyword>